<dbReference type="EMBL" id="VFQC01000002">
    <property type="protein sequence ID" value="TQN28425.1"/>
    <property type="molecule type" value="Genomic_DNA"/>
</dbReference>
<gene>
    <name evidence="2" type="ORF">FHX37_3770</name>
</gene>
<name>A0A543N9B2_9ACTN</name>
<evidence type="ECO:0000256" key="1">
    <source>
        <dbReference type="SAM" id="MobiDB-lite"/>
    </source>
</evidence>
<dbReference type="SUPFAM" id="SSF53756">
    <property type="entry name" value="UDP-Glycosyltransferase/glycogen phosphorylase"/>
    <property type="match status" value="1"/>
</dbReference>
<comment type="caution">
    <text evidence="2">The sequence shown here is derived from an EMBL/GenBank/DDBJ whole genome shotgun (WGS) entry which is preliminary data.</text>
</comment>
<dbReference type="AlphaFoldDB" id="A0A543N9B2"/>
<reference evidence="2 3" key="1">
    <citation type="submission" date="2019-06" db="EMBL/GenBank/DDBJ databases">
        <title>Sequencing the genomes of 1000 actinobacteria strains.</title>
        <authorList>
            <person name="Klenk H.-P."/>
        </authorList>
    </citation>
    <scope>NUCLEOTIDE SEQUENCE [LARGE SCALE GENOMIC DNA]</scope>
    <source>
        <strain evidence="2 3">DSM 45015</strain>
    </source>
</reference>
<dbReference type="Pfam" id="PF13692">
    <property type="entry name" value="Glyco_trans_1_4"/>
    <property type="match status" value="1"/>
</dbReference>
<dbReference type="Proteomes" id="UP000317422">
    <property type="component" value="Unassembled WGS sequence"/>
</dbReference>
<dbReference type="GO" id="GO:0016740">
    <property type="term" value="F:transferase activity"/>
    <property type="evidence" value="ECO:0007669"/>
    <property type="project" value="UniProtKB-KW"/>
</dbReference>
<keyword evidence="2" id="KW-0808">Transferase</keyword>
<feature type="compositionally biased region" description="Polar residues" evidence="1">
    <location>
        <begin position="334"/>
        <end position="343"/>
    </location>
</feature>
<organism evidence="2 3">
    <name type="scientific">Haloactinospora alba</name>
    <dbReference type="NCBI Taxonomy" id="405555"/>
    <lineage>
        <taxon>Bacteria</taxon>
        <taxon>Bacillati</taxon>
        <taxon>Actinomycetota</taxon>
        <taxon>Actinomycetes</taxon>
        <taxon>Streptosporangiales</taxon>
        <taxon>Nocardiopsidaceae</taxon>
        <taxon>Haloactinospora</taxon>
    </lineage>
</organism>
<evidence type="ECO:0000313" key="2">
    <source>
        <dbReference type="EMBL" id="TQN28425.1"/>
    </source>
</evidence>
<protein>
    <submittedName>
        <fullName evidence="2">Glycosyl transferase family 1</fullName>
    </submittedName>
</protein>
<dbReference type="OrthoDB" id="9771846at2"/>
<accession>A0A543N9B2</accession>
<dbReference type="RefSeq" id="WP_141925481.1">
    <property type="nucleotide sequence ID" value="NZ_VFQC01000002.1"/>
</dbReference>
<evidence type="ECO:0000313" key="3">
    <source>
        <dbReference type="Proteomes" id="UP000317422"/>
    </source>
</evidence>
<feature type="region of interest" description="Disordered" evidence="1">
    <location>
        <begin position="297"/>
        <end position="343"/>
    </location>
</feature>
<keyword evidence="3" id="KW-1185">Reference proteome</keyword>
<sequence length="343" mass="37344">MSGGSVRPWVVVTSYPAWPSPYFAEMARHAPTELALEFSPDLDSLTRDDGGGVINLHRLKRLYRTAEGTRTANAAERMLCRLTELRRDGWHVVWTVHNLLPIDGTPPCEADRLAARGVLDLADTIITHTRADAAHIRRLADTPVIVAGWGGITASTAPVTRPVAELAARMTSDSMSVLMLGNMTPYKDPRGVLDAFLRNSRSSRLFLVGPCPQEDLARELLAAADNSDGRVQVRLGRIAPEHITALYRSADVALCPYRADGSWEFFSRALFPSSVATAVEFAVPVVAPNLPSIREITDGHPRLLYPPPPDRDRRSLPPRSAPGHSPTPIGATVGATSWRPTST</sequence>
<dbReference type="Gene3D" id="3.40.50.2000">
    <property type="entry name" value="Glycogen Phosphorylase B"/>
    <property type="match status" value="1"/>
</dbReference>
<proteinExistence type="predicted"/>